<evidence type="ECO:0000256" key="1">
    <source>
        <dbReference type="ARBA" id="ARBA00001947"/>
    </source>
</evidence>
<evidence type="ECO:0000256" key="10">
    <source>
        <dbReference type="ARBA" id="ARBA00048807"/>
    </source>
</evidence>
<keyword evidence="12" id="KW-1185">Reference proteome</keyword>
<evidence type="ECO:0000313" key="12">
    <source>
        <dbReference type="Proteomes" id="UP000182491"/>
    </source>
</evidence>
<dbReference type="EC" id="4.1.2.50" evidence="4"/>
<dbReference type="Gene3D" id="3.30.479.10">
    <property type="entry name" value="6-pyruvoyl tetrahydropterin synthase/QueD"/>
    <property type="match status" value="1"/>
</dbReference>
<name>A0A1I7J036_9BACT</name>
<evidence type="ECO:0000313" key="11">
    <source>
        <dbReference type="EMBL" id="SFU78565.1"/>
    </source>
</evidence>
<comment type="catalytic activity">
    <reaction evidence="10">
        <text>7,8-dihydroneopterin 3'-triphosphate + H2O = 6-carboxy-5,6,7,8-tetrahydropterin + triphosphate + acetaldehyde + 2 H(+)</text>
        <dbReference type="Rhea" id="RHEA:27966"/>
        <dbReference type="ChEBI" id="CHEBI:15343"/>
        <dbReference type="ChEBI" id="CHEBI:15377"/>
        <dbReference type="ChEBI" id="CHEBI:15378"/>
        <dbReference type="ChEBI" id="CHEBI:18036"/>
        <dbReference type="ChEBI" id="CHEBI:58462"/>
        <dbReference type="ChEBI" id="CHEBI:61032"/>
        <dbReference type="EC" id="4.1.2.50"/>
    </reaction>
</comment>
<dbReference type="PANTHER" id="PTHR12589:SF7">
    <property type="entry name" value="6-PYRUVOYL TETRAHYDROBIOPTERIN SYNTHASE"/>
    <property type="match status" value="1"/>
</dbReference>
<dbReference type="GO" id="GO:0046872">
    <property type="term" value="F:metal ion binding"/>
    <property type="evidence" value="ECO:0007669"/>
    <property type="project" value="UniProtKB-KW"/>
</dbReference>
<sequence length="140" mass="16280">MIYVSRLEHFNAAHKLFNPNWSLAKNKEVFGPCANTNWHGHNYELIVTVKGKPDPDTGFVIDLKKLSTLIRTHIIDKVDHKNLNLDVAFMEDKLASTENLVVEFWKILEPRVREISNNIATLHSLKLYETPRNYVEYFGE</sequence>
<proteinExistence type="inferred from homology"/>
<dbReference type="FunFam" id="3.30.479.10:FF:000003">
    <property type="entry name" value="6-pyruvoyl tetrahydrobiopterin synthase"/>
    <property type="match status" value="1"/>
</dbReference>
<keyword evidence="7" id="KW-0862">Zinc</keyword>
<evidence type="ECO:0000256" key="8">
    <source>
        <dbReference type="ARBA" id="ARBA00023239"/>
    </source>
</evidence>
<protein>
    <recommendedName>
        <fullName evidence="5">6-carboxy-5,6,7,8-tetrahydropterin synthase</fullName>
        <ecNumber evidence="4">4.1.2.50</ecNumber>
    </recommendedName>
    <alternativeName>
        <fullName evidence="9">Queuosine biosynthesis protein QueD</fullName>
    </alternativeName>
</protein>
<dbReference type="Proteomes" id="UP000182491">
    <property type="component" value="Unassembled WGS sequence"/>
</dbReference>
<dbReference type="EMBL" id="FPCA01000003">
    <property type="protein sequence ID" value="SFU78565.1"/>
    <property type="molecule type" value="Genomic_DNA"/>
</dbReference>
<evidence type="ECO:0000256" key="5">
    <source>
        <dbReference type="ARBA" id="ARBA00018141"/>
    </source>
</evidence>
<dbReference type="UniPathway" id="UPA00391"/>
<organism evidence="11 12">
    <name type="scientific">Pontibacter akesuensis</name>
    <dbReference type="NCBI Taxonomy" id="388950"/>
    <lineage>
        <taxon>Bacteria</taxon>
        <taxon>Pseudomonadati</taxon>
        <taxon>Bacteroidota</taxon>
        <taxon>Cytophagia</taxon>
        <taxon>Cytophagales</taxon>
        <taxon>Hymenobacteraceae</taxon>
        <taxon>Pontibacter</taxon>
    </lineage>
</organism>
<dbReference type="SUPFAM" id="SSF55620">
    <property type="entry name" value="Tetrahydrobiopterin biosynthesis enzymes-like"/>
    <property type="match status" value="1"/>
</dbReference>
<keyword evidence="6" id="KW-0479">Metal-binding</keyword>
<dbReference type="STRING" id="388950.GCA_001611675_02702"/>
<evidence type="ECO:0000256" key="9">
    <source>
        <dbReference type="ARBA" id="ARBA00031449"/>
    </source>
</evidence>
<evidence type="ECO:0000256" key="2">
    <source>
        <dbReference type="ARBA" id="ARBA00005061"/>
    </source>
</evidence>
<evidence type="ECO:0000256" key="4">
    <source>
        <dbReference type="ARBA" id="ARBA00012982"/>
    </source>
</evidence>
<dbReference type="Pfam" id="PF01242">
    <property type="entry name" value="PTPS"/>
    <property type="match status" value="1"/>
</dbReference>
<evidence type="ECO:0000256" key="6">
    <source>
        <dbReference type="ARBA" id="ARBA00022723"/>
    </source>
</evidence>
<dbReference type="GO" id="GO:0070497">
    <property type="term" value="F:6-carboxytetrahydropterin synthase activity"/>
    <property type="evidence" value="ECO:0007669"/>
    <property type="project" value="UniProtKB-EC"/>
</dbReference>
<gene>
    <name evidence="11" type="ORF">SAMN04487941_2365</name>
</gene>
<reference evidence="12" key="1">
    <citation type="submission" date="2016-10" db="EMBL/GenBank/DDBJ databases">
        <authorList>
            <person name="Varghese N."/>
        </authorList>
    </citation>
    <scope>NUCLEOTIDE SEQUENCE [LARGE SCALE GENOMIC DNA]</scope>
    <source>
        <strain evidence="12">DSM 18820</strain>
    </source>
</reference>
<evidence type="ECO:0000256" key="3">
    <source>
        <dbReference type="ARBA" id="ARBA00008900"/>
    </source>
</evidence>
<comment type="similarity">
    <text evidence="3">Belongs to the PTPS family. QueD subfamily.</text>
</comment>
<dbReference type="InterPro" id="IPR007115">
    <property type="entry name" value="6-PTP_synth/QueD"/>
</dbReference>
<dbReference type="InterPro" id="IPR038418">
    <property type="entry name" value="6-PTP_synth/QueD_sf"/>
</dbReference>
<dbReference type="RefSeq" id="WP_068838662.1">
    <property type="nucleotide sequence ID" value="NZ_BMXC01000003.1"/>
</dbReference>
<dbReference type="OrthoDB" id="9804698at2"/>
<dbReference type="AlphaFoldDB" id="A0A1I7J036"/>
<comment type="pathway">
    <text evidence="2">Purine metabolism; 7-cyano-7-deazaguanine biosynthesis.</text>
</comment>
<evidence type="ECO:0000256" key="7">
    <source>
        <dbReference type="ARBA" id="ARBA00022833"/>
    </source>
</evidence>
<keyword evidence="8" id="KW-0456">Lyase</keyword>
<accession>A0A1I7J036</accession>
<comment type="cofactor">
    <cofactor evidence="1">
        <name>Zn(2+)</name>
        <dbReference type="ChEBI" id="CHEBI:29105"/>
    </cofactor>
</comment>
<dbReference type="PANTHER" id="PTHR12589">
    <property type="entry name" value="PYRUVOYL TETRAHYDROBIOPTERIN SYNTHASE"/>
    <property type="match status" value="1"/>
</dbReference>